<dbReference type="GeneID" id="5128248"/>
<dbReference type="InParanoid" id="A5DDL7"/>
<evidence type="ECO:0000256" key="1">
    <source>
        <dbReference type="SAM" id="MobiDB-lite"/>
    </source>
</evidence>
<feature type="compositionally biased region" description="Low complexity" evidence="1">
    <location>
        <begin position="123"/>
        <end position="154"/>
    </location>
</feature>
<dbReference type="HOGENOM" id="CLU_325162_0_0_1"/>
<evidence type="ECO:0000313" key="3">
    <source>
        <dbReference type="EMBL" id="EDK37270.2"/>
    </source>
</evidence>
<feature type="compositionally biased region" description="Low complexity" evidence="1">
    <location>
        <begin position="238"/>
        <end position="273"/>
    </location>
</feature>
<dbReference type="RefSeq" id="XP_001485697.2">
    <property type="nucleotide sequence ID" value="XM_001485647.1"/>
</dbReference>
<feature type="compositionally biased region" description="Basic and acidic residues" evidence="1">
    <location>
        <begin position="484"/>
        <end position="494"/>
    </location>
</feature>
<dbReference type="OrthoDB" id="3357271at2759"/>
<feature type="domain" description="BBC1/AIM3 cysteine proteinase-fold" evidence="2">
    <location>
        <begin position="767"/>
        <end position="932"/>
    </location>
</feature>
<feature type="compositionally biased region" description="Polar residues" evidence="1">
    <location>
        <begin position="299"/>
        <end position="309"/>
    </location>
</feature>
<gene>
    <name evidence="3" type="ORF">PGUG_01368</name>
</gene>
<feature type="compositionally biased region" description="Low complexity" evidence="1">
    <location>
        <begin position="397"/>
        <end position="417"/>
    </location>
</feature>
<feature type="compositionally biased region" description="Low complexity" evidence="1">
    <location>
        <begin position="643"/>
        <end position="655"/>
    </location>
</feature>
<dbReference type="PRINTS" id="PR01217">
    <property type="entry name" value="PRICHEXTENSN"/>
</dbReference>
<dbReference type="KEGG" id="pgu:PGUG_01368"/>
<dbReference type="AlphaFoldDB" id="A5DDL7"/>
<feature type="compositionally biased region" description="Basic and acidic residues" evidence="1">
    <location>
        <begin position="509"/>
        <end position="567"/>
    </location>
</feature>
<name>A5DDL7_PICGU</name>
<feature type="compositionally biased region" description="Polar residues" evidence="1">
    <location>
        <begin position="207"/>
        <end position="219"/>
    </location>
</feature>
<feature type="region of interest" description="Disordered" evidence="1">
    <location>
        <begin position="95"/>
        <end position="680"/>
    </location>
</feature>
<feature type="compositionally biased region" description="Polar residues" evidence="1">
    <location>
        <begin position="274"/>
        <end position="284"/>
    </location>
</feature>
<evidence type="ECO:0000259" key="2">
    <source>
        <dbReference type="Pfam" id="PF25459"/>
    </source>
</evidence>
<keyword evidence="4" id="KW-1185">Reference proteome</keyword>
<evidence type="ECO:0000313" key="4">
    <source>
        <dbReference type="Proteomes" id="UP000001997"/>
    </source>
</evidence>
<feature type="compositionally biased region" description="Low complexity" evidence="1">
    <location>
        <begin position="361"/>
        <end position="372"/>
    </location>
</feature>
<dbReference type="EMBL" id="CH408156">
    <property type="protein sequence ID" value="EDK37270.2"/>
    <property type="molecule type" value="Genomic_DNA"/>
</dbReference>
<reference evidence="3 4" key="1">
    <citation type="journal article" date="2009" name="Nature">
        <title>Evolution of pathogenicity and sexual reproduction in eight Candida genomes.</title>
        <authorList>
            <person name="Butler G."/>
            <person name="Rasmussen M.D."/>
            <person name="Lin M.F."/>
            <person name="Santos M.A."/>
            <person name="Sakthikumar S."/>
            <person name="Munro C.A."/>
            <person name="Rheinbay E."/>
            <person name="Grabherr M."/>
            <person name="Forche A."/>
            <person name="Reedy J.L."/>
            <person name="Agrafioti I."/>
            <person name="Arnaud M.B."/>
            <person name="Bates S."/>
            <person name="Brown A.J."/>
            <person name="Brunke S."/>
            <person name="Costanzo M.C."/>
            <person name="Fitzpatrick D.A."/>
            <person name="de Groot P.W."/>
            <person name="Harris D."/>
            <person name="Hoyer L.L."/>
            <person name="Hube B."/>
            <person name="Klis F.M."/>
            <person name="Kodira C."/>
            <person name="Lennard N."/>
            <person name="Logue M.E."/>
            <person name="Martin R."/>
            <person name="Neiman A.M."/>
            <person name="Nikolaou E."/>
            <person name="Quail M.A."/>
            <person name="Quinn J."/>
            <person name="Santos M.C."/>
            <person name="Schmitzberger F.F."/>
            <person name="Sherlock G."/>
            <person name="Shah P."/>
            <person name="Silverstein K.A."/>
            <person name="Skrzypek M.S."/>
            <person name="Soll D."/>
            <person name="Staggs R."/>
            <person name="Stansfield I."/>
            <person name="Stumpf M.P."/>
            <person name="Sudbery P.E."/>
            <person name="Srikantha T."/>
            <person name="Zeng Q."/>
            <person name="Berman J."/>
            <person name="Berriman M."/>
            <person name="Heitman J."/>
            <person name="Gow N.A."/>
            <person name="Lorenz M.C."/>
            <person name="Birren B.W."/>
            <person name="Kellis M."/>
            <person name="Cuomo C.A."/>
        </authorList>
    </citation>
    <scope>NUCLEOTIDE SEQUENCE [LARGE SCALE GENOMIC DNA]</scope>
    <source>
        <strain evidence="4">ATCC 6260 / CBS 566 / DSM 6381 / JCM 1539 / NBRC 10279 / NRRL Y-324</strain>
    </source>
</reference>
<organism evidence="3 4">
    <name type="scientific">Meyerozyma guilliermondii (strain ATCC 6260 / CBS 566 / DSM 6381 / JCM 1539 / NBRC 10279 / NRRL Y-324)</name>
    <name type="common">Yeast</name>
    <name type="synonym">Candida guilliermondii</name>
    <dbReference type="NCBI Taxonomy" id="294746"/>
    <lineage>
        <taxon>Eukaryota</taxon>
        <taxon>Fungi</taxon>
        <taxon>Dikarya</taxon>
        <taxon>Ascomycota</taxon>
        <taxon>Saccharomycotina</taxon>
        <taxon>Pichiomycetes</taxon>
        <taxon>Debaryomycetaceae</taxon>
        <taxon>Meyerozyma</taxon>
    </lineage>
</organism>
<dbReference type="Proteomes" id="UP000001997">
    <property type="component" value="Unassembled WGS sequence"/>
</dbReference>
<protein>
    <recommendedName>
        <fullName evidence="2">BBC1/AIM3 cysteine proteinase-fold domain-containing protein</fullName>
    </recommendedName>
</protein>
<accession>A5DDL7</accession>
<proteinExistence type="predicted"/>
<dbReference type="InterPro" id="IPR057402">
    <property type="entry name" value="AIM3_BBC1_C"/>
</dbReference>
<dbReference type="Pfam" id="PF25459">
    <property type="entry name" value="AIM3_BBC1_C"/>
    <property type="match status" value="1"/>
</dbReference>
<feature type="compositionally biased region" description="Polar residues" evidence="1">
    <location>
        <begin position="454"/>
        <end position="470"/>
    </location>
</feature>
<dbReference type="eggNOG" id="ENOG502S09A">
    <property type="taxonomic scope" value="Eukaryota"/>
</dbReference>
<dbReference type="Gene3D" id="3.90.1720.60">
    <property type="match status" value="1"/>
</dbReference>
<dbReference type="OMA" id="CWTLANE"/>
<feature type="compositionally biased region" description="Low complexity" evidence="1">
    <location>
        <begin position="97"/>
        <end position="112"/>
    </location>
</feature>
<feature type="compositionally biased region" description="Polar residues" evidence="1">
    <location>
        <begin position="568"/>
        <end position="583"/>
    </location>
</feature>
<feature type="region of interest" description="Disordered" evidence="1">
    <location>
        <begin position="36"/>
        <end position="75"/>
    </location>
</feature>
<sequence length="934" mass="100201">MSFWDNNKETFKSAGKATAVGIGKGSKLVAKSGYKTYKNYDAKRKGQTPSEPGAEEKSAPIGQPINTVDVKSLPLPPKRVAPAYEVPAFGEPSKYAGVQQTYQQGQGQPQGQNYAPRGHFPHGQVQQPGQFSQQGQQIQPQTYAPQSQPQQTQFPPQPQFTPPQAQLPEDPMNSPVAPPAYSAGQAPPPPPRQTSFQEPAQSPGPVVNQQIPQRIQPATPNAAANLGSQPQPLTVETPAASYSSSQNPSYSLQLQGQPSSQPSYSQPLSQPVQATNSQRQNGQIQAAPPYTQPAVAANFSGSNLHQPTNVVPEEQPEQKPKRPLPDPTSFAPPPVRRDRPVTASVTSKRPSHAPSQPPISPTFSGSSNKSSSNPPPPPARTQPLPAVSFPPPPPPSYRAALSPQSSSQPAIASNSPSYSQHVAKDGPQEANLGSEETITQPVKPPKPSKKPAHLTNQSTADSAVNPTQTAVDPMQAGIIGELAARNDRRHDGAENKVPTSENVTPIKTVPEKRAKPEIKAKTEKPPSKPKPEIKAKPELKPKPAIEQRPEIKPEPATEPKLEIREDTSVNNTASKISHSSTVSELEARFKKFAIPAVSDDSDSTTRKPPVVKPKPTLPQKPNLLKTHTGNVTPPPAPPSRNGSRASMSPASSVASTPPPPPPPRTYKREKAAIPFPQRSVSEPPKLDLELSSGWFMNTTGPLELPKALTGLNYTTSYSYSSFGGSSQSTRTVSIRLPDLAIVSYDIKWNDKDSSSAHVEISRFLSSPLQAPISTNELIQANQQFGEHIAAWTEHNMGNKVATGECWDVAQKALQKGCGNHAFVSTYYHHGFPILTATGSPSGPSYSASPLDEIRRGDILQFKSCTFTSSAGTQIVGDPDHTSVVLEVASGVIHVGEQNVNGKRYVVRGKYVVENLKKGTLTVYRSMPRAWGGDL</sequence>